<dbReference type="OrthoDB" id="5421633at2"/>
<organism evidence="2 3">
    <name type="scientific">Thalassobius vesicularis</name>
    <dbReference type="NCBI Taxonomy" id="1294297"/>
    <lineage>
        <taxon>Bacteria</taxon>
        <taxon>Pseudomonadati</taxon>
        <taxon>Pseudomonadota</taxon>
        <taxon>Alphaproteobacteria</taxon>
        <taxon>Rhodobacterales</taxon>
        <taxon>Roseobacteraceae</taxon>
        <taxon>Thalassovita</taxon>
    </lineage>
</organism>
<comment type="caution">
    <text evidence="2">The sequence shown here is derived from an EMBL/GenBank/DDBJ whole genome shotgun (WGS) entry which is preliminary data.</text>
</comment>
<keyword evidence="1" id="KW-1133">Transmembrane helix</keyword>
<feature type="transmembrane region" description="Helical" evidence="1">
    <location>
        <begin position="55"/>
        <end position="78"/>
    </location>
</feature>
<feature type="transmembrane region" description="Helical" evidence="1">
    <location>
        <begin position="90"/>
        <end position="111"/>
    </location>
</feature>
<name>A0A4V3UYW5_9RHOB</name>
<feature type="transmembrane region" description="Helical" evidence="1">
    <location>
        <begin position="151"/>
        <end position="172"/>
    </location>
</feature>
<accession>A0A4V3UYW5</accession>
<dbReference type="Pfam" id="PF14329">
    <property type="entry name" value="DUF4386"/>
    <property type="match status" value="1"/>
</dbReference>
<sequence>MKEFTTSARFAGLLYLGIIMLGIGAEAGLRGPLIAWSDPEATRSALAAHEPLFRLSILADLGMAVLDIALAVVFFRMLRAVNPQLSLMAMVFRLMQAAVIAGNVMMLFAALQGDPLPWLERHAAGYDLGLLFFAVNTLIMARLLRGLAPRWICWALGAAGMVYAFGSITRFVAPDVNALMQPAYLVPVIAEVSLMLWLLIWAPRQT</sequence>
<dbReference type="RefSeq" id="WP_136339413.1">
    <property type="nucleotide sequence ID" value="NZ_SSMD01000005.1"/>
</dbReference>
<dbReference type="EMBL" id="SSMD01000005">
    <property type="protein sequence ID" value="THD73284.1"/>
    <property type="molecule type" value="Genomic_DNA"/>
</dbReference>
<proteinExistence type="predicted"/>
<evidence type="ECO:0000313" key="2">
    <source>
        <dbReference type="EMBL" id="THD73284.1"/>
    </source>
</evidence>
<reference evidence="2 3" key="1">
    <citation type="submission" date="2019-04" db="EMBL/GenBank/DDBJ databases">
        <title>Draft genome sequence of Youngimonas vesicularis.</title>
        <authorList>
            <person name="Hameed A."/>
        </authorList>
    </citation>
    <scope>NUCLEOTIDE SEQUENCE [LARGE SCALE GENOMIC DNA]</scope>
    <source>
        <strain evidence="2 3">CC-AMW-E</strain>
    </source>
</reference>
<dbReference type="AlphaFoldDB" id="A0A4V3UYW5"/>
<dbReference type="InterPro" id="IPR025495">
    <property type="entry name" value="DUF4386"/>
</dbReference>
<keyword evidence="1" id="KW-0812">Transmembrane</keyword>
<keyword evidence="1" id="KW-0472">Membrane</keyword>
<feature type="transmembrane region" description="Helical" evidence="1">
    <location>
        <begin position="12"/>
        <end position="35"/>
    </location>
</feature>
<protein>
    <submittedName>
        <fullName evidence="2">DUF4386 domain-containing protein</fullName>
    </submittedName>
</protein>
<evidence type="ECO:0000256" key="1">
    <source>
        <dbReference type="SAM" id="Phobius"/>
    </source>
</evidence>
<dbReference type="Proteomes" id="UP000306113">
    <property type="component" value="Unassembled WGS sequence"/>
</dbReference>
<keyword evidence="3" id="KW-1185">Reference proteome</keyword>
<gene>
    <name evidence="2" type="ORF">E7681_11330</name>
</gene>
<feature type="transmembrane region" description="Helical" evidence="1">
    <location>
        <begin position="123"/>
        <end position="144"/>
    </location>
</feature>
<feature type="transmembrane region" description="Helical" evidence="1">
    <location>
        <begin position="184"/>
        <end position="202"/>
    </location>
</feature>
<evidence type="ECO:0000313" key="3">
    <source>
        <dbReference type="Proteomes" id="UP000306113"/>
    </source>
</evidence>